<evidence type="ECO:0000313" key="2">
    <source>
        <dbReference type="Proteomes" id="UP000250266"/>
    </source>
</evidence>
<accession>A0A8E2JH59</accession>
<gene>
    <name evidence="1" type="ORF">K432DRAFT_231002</name>
</gene>
<dbReference type="EMBL" id="KV744896">
    <property type="protein sequence ID" value="OCK82172.1"/>
    <property type="molecule type" value="Genomic_DNA"/>
</dbReference>
<organism evidence="1 2">
    <name type="scientific">Lepidopterella palustris CBS 459.81</name>
    <dbReference type="NCBI Taxonomy" id="1314670"/>
    <lineage>
        <taxon>Eukaryota</taxon>
        <taxon>Fungi</taxon>
        <taxon>Dikarya</taxon>
        <taxon>Ascomycota</taxon>
        <taxon>Pezizomycotina</taxon>
        <taxon>Dothideomycetes</taxon>
        <taxon>Pleosporomycetidae</taxon>
        <taxon>Mytilinidiales</taxon>
        <taxon>Argynnaceae</taxon>
        <taxon>Lepidopterella</taxon>
    </lineage>
</organism>
<protein>
    <submittedName>
        <fullName evidence="1">Uncharacterized protein</fullName>
    </submittedName>
</protein>
<dbReference type="Proteomes" id="UP000250266">
    <property type="component" value="Unassembled WGS sequence"/>
</dbReference>
<name>A0A8E2JH59_9PEZI</name>
<keyword evidence="2" id="KW-1185">Reference proteome</keyword>
<dbReference type="AlphaFoldDB" id="A0A8E2JH59"/>
<proteinExistence type="predicted"/>
<sequence length="155" mass="16787">MGCTGMRGDVDGLMESIAEANQRAPILVQPSKLTESFFFPLPLLSTCNLNIAVSPTARNGEMAVLCFSCRHSVDEDGDGVSRENSPSLIAHYNRLQWFGAFHIQGNILTLTTSTAGLRDDSELLRCNAQLCSPLLYIIAGGRQALPVGFVQPWCA</sequence>
<evidence type="ECO:0000313" key="1">
    <source>
        <dbReference type="EMBL" id="OCK82172.1"/>
    </source>
</evidence>
<reference evidence="1 2" key="1">
    <citation type="journal article" date="2016" name="Nat. Commun.">
        <title>Ectomycorrhizal ecology is imprinted in the genome of the dominant symbiotic fungus Cenococcum geophilum.</title>
        <authorList>
            <consortium name="DOE Joint Genome Institute"/>
            <person name="Peter M."/>
            <person name="Kohler A."/>
            <person name="Ohm R.A."/>
            <person name="Kuo A."/>
            <person name="Krutzmann J."/>
            <person name="Morin E."/>
            <person name="Arend M."/>
            <person name="Barry K.W."/>
            <person name="Binder M."/>
            <person name="Choi C."/>
            <person name="Clum A."/>
            <person name="Copeland A."/>
            <person name="Grisel N."/>
            <person name="Haridas S."/>
            <person name="Kipfer T."/>
            <person name="LaButti K."/>
            <person name="Lindquist E."/>
            <person name="Lipzen A."/>
            <person name="Maire R."/>
            <person name="Meier B."/>
            <person name="Mihaltcheva S."/>
            <person name="Molinier V."/>
            <person name="Murat C."/>
            <person name="Poggeler S."/>
            <person name="Quandt C.A."/>
            <person name="Sperisen C."/>
            <person name="Tritt A."/>
            <person name="Tisserant E."/>
            <person name="Crous P.W."/>
            <person name="Henrissat B."/>
            <person name="Nehls U."/>
            <person name="Egli S."/>
            <person name="Spatafora J.W."/>
            <person name="Grigoriev I.V."/>
            <person name="Martin F.M."/>
        </authorList>
    </citation>
    <scope>NUCLEOTIDE SEQUENCE [LARGE SCALE GENOMIC DNA]</scope>
    <source>
        <strain evidence="1 2">CBS 459.81</strain>
    </source>
</reference>